<dbReference type="EMBL" id="VTPC01090753">
    <property type="protein sequence ID" value="KAF2881337.1"/>
    <property type="molecule type" value="Genomic_DNA"/>
</dbReference>
<evidence type="ECO:0000313" key="4">
    <source>
        <dbReference type="Proteomes" id="UP000801492"/>
    </source>
</evidence>
<keyword evidence="4" id="KW-1185">Reference proteome</keyword>
<name>A0A8K0FYD7_IGNLU</name>
<dbReference type="InterPro" id="IPR049012">
    <property type="entry name" value="Mutator_transp_dom"/>
</dbReference>
<reference evidence="3" key="1">
    <citation type="submission" date="2019-08" db="EMBL/GenBank/DDBJ databases">
        <title>The genome of the North American firefly Photinus pyralis.</title>
        <authorList>
            <consortium name="Photinus pyralis genome working group"/>
            <person name="Fallon T.R."/>
            <person name="Sander Lower S.E."/>
            <person name="Weng J.-K."/>
        </authorList>
    </citation>
    <scope>NUCLEOTIDE SEQUENCE</scope>
    <source>
        <strain evidence="3">TRF0915ILg1</strain>
        <tissue evidence="3">Whole body</tissue>
    </source>
</reference>
<evidence type="ECO:0000313" key="3">
    <source>
        <dbReference type="EMBL" id="KAF2881337.1"/>
    </source>
</evidence>
<dbReference type="Proteomes" id="UP000801492">
    <property type="component" value="Unassembled WGS sequence"/>
</dbReference>
<evidence type="ECO:0000259" key="2">
    <source>
        <dbReference type="Pfam" id="PF20700"/>
    </source>
</evidence>
<sequence>MILHRVDNETSSSTKTSKNSLNEIVDDVSKLEVSPVKLNSSPTNICNNSNEQDSTPPNEDNYTFFSDRNLIQECTRIDEHQLEVELVEDPNKLNGFRVVDIDKDPNKKPVVNKAVVWATLATGSTYTHSAELFSVLDVPFLSSNMFYDIQRELGEVWKDSLWNVLESAGKLEREAAIKNGNFETDQGGRKIGNITVYLDGVRSKKSYGHTYNAFSGVVSFVLSSLSLHQ</sequence>
<dbReference type="Pfam" id="PF20700">
    <property type="entry name" value="Mutator"/>
    <property type="match status" value="1"/>
</dbReference>
<feature type="region of interest" description="Disordered" evidence="1">
    <location>
        <begin position="38"/>
        <end position="60"/>
    </location>
</feature>
<gene>
    <name evidence="3" type="ORF">ILUMI_24836</name>
</gene>
<protein>
    <recommendedName>
        <fullName evidence="2">Mutator-like transposase domain-containing protein</fullName>
    </recommendedName>
</protein>
<dbReference type="OrthoDB" id="6431392at2759"/>
<proteinExistence type="predicted"/>
<comment type="caution">
    <text evidence="3">The sequence shown here is derived from an EMBL/GenBank/DDBJ whole genome shotgun (WGS) entry which is preliminary data.</text>
</comment>
<accession>A0A8K0FYD7</accession>
<dbReference type="AlphaFoldDB" id="A0A8K0FYD7"/>
<evidence type="ECO:0000256" key="1">
    <source>
        <dbReference type="SAM" id="MobiDB-lite"/>
    </source>
</evidence>
<organism evidence="3 4">
    <name type="scientific">Ignelater luminosus</name>
    <name type="common">Cucubano</name>
    <name type="synonym">Pyrophorus luminosus</name>
    <dbReference type="NCBI Taxonomy" id="2038154"/>
    <lineage>
        <taxon>Eukaryota</taxon>
        <taxon>Metazoa</taxon>
        <taxon>Ecdysozoa</taxon>
        <taxon>Arthropoda</taxon>
        <taxon>Hexapoda</taxon>
        <taxon>Insecta</taxon>
        <taxon>Pterygota</taxon>
        <taxon>Neoptera</taxon>
        <taxon>Endopterygota</taxon>
        <taxon>Coleoptera</taxon>
        <taxon>Polyphaga</taxon>
        <taxon>Elateriformia</taxon>
        <taxon>Elateroidea</taxon>
        <taxon>Elateridae</taxon>
        <taxon>Agrypninae</taxon>
        <taxon>Pyrophorini</taxon>
        <taxon>Ignelater</taxon>
    </lineage>
</organism>
<feature type="domain" description="Mutator-like transposase" evidence="2">
    <location>
        <begin position="106"/>
        <end position="220"/>
    </location>
</feature>